<dbReference type="AlphaFoldDB" id="A0A388MCW2"/>
<accession>A0A388MCW2</accession>
<reference evidence="1 2" key="1">
    <citation type="journal article" date="2018" name="Cell">
        <title>The Chara Genome: Secondary Complexity and Implications for Plant Terrestrialization.</title>
        <authorList>
            <person name="Nishiyama T."/>
            <person name="Sakayama H."/>
            <person name="Vries J.D."/>
            <person name="Buschmann H."/>
            <person name="Saint-Marcoux D."/>
            <person name="Ullrich K.K."/>
            <person name="Haas F.B."/>
            <person name="Vanderstraeten L."/>
            <person name="Becker D."/>
            <person name="Lang D."/>
            <person name="Vosolsobe S."/>
            <person name="Rombauts S."/>
            <person name="Wilhelmsson P.K.I."/>
            <person name="Janitza P."/>
            <person name="Kern R."/>
            <person name="Heyl A."/>
            <person name="Rumpler F."/>
            <person name="Villalobos L.I.A.C."/>
            <person name="Clay J.M."/>
            <person name="Skokan R."/>
            <person name="Toyoda A."/>
            <person name="Suzuki Y."/>
            <person name="Kagoshima H."/>
            <person name="Schijlen E."/>
            <person name="Tajeshwar N."/>
            <person name="Catarino B."/>
            <person name="Hetherington A.J."/>
            <person name="Saltykova A."/>
            <person name="Bonnot C."/>
            <person name="Breuninger H."/>
            <person name="Symeonidi A."/>
            <person name="Radhakrishnan G.V."/>
            <person name="Van Nieuwerburgh F."/>
            <person name="Deforce D."/>
            <person name="Chang C."/>
            <person name="Karol K.G."/>
            <person name="Hedrich R."/>
            <person name="Ulvskov P."/>
            <person name="Glockner G."/>
            <person name="Delwiche C.F."/>
            <person name="Petrasek J."/>
            <person name="Van de Peer Y."/>
            <person name="Friml J."/>
            <person name="Beilby M."/>
            <person name="Dolan L."/>
            <person name="Kohara Y."/>
            <person name="Sugano S."/>
            <person name="Fujiyama A."/>
            <person name="Delaux P.-M."/>
            <person name="Quint M."/>
            <person name="TheiBen G."/>
            <person name="Hagemann M."/>
            <person name="Harholt J."/>
            <person name="Dunand C."/>
            <person name="Zachgo S."/>
            <person name="Langdale J."/>
            <person name="Maumus F."/>
            <person name="Straeten D.V.D."/>
            <person name="Gould S.B."/>
            <person name="Rensing S.A."/>
        </authorList>
    </citation>
    <scope>NUCLEOTIDE SEQUENCE [LARGE SCALE GENOMIC DNA]</scope>
    <source>
        <strain evidence="1 2">S276</strain>
    </source>
</reference>
<sequence length="93" mass="10062">MNGGHETCSVAWGAYKSFAEKGRVHDWFGSIKDDLQRMGSDESPGMTSGRNWLLLLRIDGGESLVTDGWSCGVDNGCVGLVSTFHRVVLGEVD</sequence>
<comment type="caution">
    <text evidence="1">The sequence shown here is derived from an EMBL/GenBank/DDBJ whole genome shotgun (WGS) entry which is preliminary data.</text>
</comment>
<dbReference type="EMBL" id="BFEA01001052">
    <property type="protein sequence ID" value="GBG92401.1"/>
    <property type="molecule type" value="Genomic_DNA"/>
</dbReference>
<evidence type="ECO:0000313" key="2">
    <source>
        <dbReference type="Proteomes" id="UP000265515"/>
    </source>
</evidence>
<dbReference type="Gramene" id="GBG92401">
    <property type="protein sequence ID" value="GBG92401"/>
    <property type="gene ID" value="CBR_g55335"/>
</dbReference>
<dbReference type="Proteomes" id="UP000265515">
    <property type="component" value="Unassembled WGS sequence"/>
</dbReference>
<proteinExistence type="predicted"/>
<protein>
    <submittedName>
        <fullName evidence="1">Uncharacterized protein</fullName>
    </submittedName>
</protein>
<organism evidence="1 2">
    <name type="scientific">Chara braunii</name>
    <name type="common">Braun's stonewort</name>
    <dbReference type="NCBI Taxonomy" id="69332"/>
    <lineage>
        <taxon>Eukaryota</taxon>
        <taxon>Viridiplantae</taxon>
        <taxon>Streptophyta</taxon>
        <taxon>Charophyceae</taxon>
        <taxon>Charales</taxon>
        <taxon>Characeae</taxon>
        <taxon>Chara</taxon>
    </lineage>
</organism>
<name>A0A388MCW2_CHABU</name>
<evidence type="ECO:0000313" key="1">
    <source>
        <dbReference type="EMBL" id="GBG92401.1"/>
    </source>
</evidence>
<keyword evidence="2" id="KW-1185">Reference proteome</keyword>
<gene>
    <name evidence="1" type="ORF">CBR_g55335</name>
</gene>